<evidence type="ECO:0000313" key="8">
    <source>
        <dbReference type="EMBL" id="STO07786.1"/>
    </source>
</evidence>
<evidence type="ECO:0000256" key="4">
    <source>
        <dbReference type="ARBA" id="ARBA00029440"/>
    </source>
</evidence>
<dbReference type="SUPFAM" id="SSF51735">
    <property type="entry name" value="NAD(P)-binding Rossmann-fold domains"/>
    <property type="match status" value="1"/>
</dbReference>
<feature type="domain" description="D-isomer specific 2-hydroxyacid dehydrogenase catalytic" evidence="6">
    <location>
        <begin position="20"/>
        <end position="304"/>
    </location>
</feature>
<dbReference type="InterPro" id="IPR036291">
    <property type="entry name" value="NAD(P)-bd_dom_sf"/>
</dbReference>
<name>A0A377FTG8_9BACL</name>
<dbReference type="EMBL" id="UGGP01000001">
    <property type="protein sequence ID" value="STO07786.1"/>
    <property type="molecule type" value="Genomic_DNA"/>
</dbReference>
<dbReference type="SUPFAM" id="SSF55021">
    <property type="entry name" value="ACT-like"/>
    <property type="match status" value="1"/>
</dbReference>
<keyword evidence="3" id="KW-0520">NAD</keyword>
<evidence type="ECO:0000256" key="3">
    <source>
        <dbReference type="ARBA" id="ARBA00023027"/>
    </source>
</evidence>
<feature type="domain" description="D-isomer specific 2-hydroxyacid dehydrogenase NAD-binding" evidence="7">
    <location>
        <begin position="92"/>
        <end position="273"/>
    </location>
</feature>
<sequence>MFHIKTYNQIAAEGLTRFEPSEYAVNAAEQADAWVIRSHDVHEAEIPPYLLAIARAGAGVNNLPLERLARQGVVVFHTPGANANAVKELVLASMLLSVRPILQGVNWVNDQTFSSQTLLERAMEDEKRRFVGSELRGKKVGIVGLGAIGSALASDLIQLGVDVIGYDPHLSVDGAWNVSKQVKRARYLSELLADIDLLSIHMPLTDDKRGVIDDAWFSQMKRGITVLNFARGELVNDEHLLRALDDQVATYITDFPKHVLLGHPRVLAFPHLGASTKESEVNCAIQAVDTLKAYLETGNIRHSANFPDTELPYIGKRRLAVLHLNVPNMVGQIASRLAEASINIDNMVNRSRGDVAYTLIDIDNHQHEQLSVHTLYEIEGVMRVREF</sequence>
<accession>A0A377FTG8</accession>
<dbReference type="Proteomes" id="UP000254060">
    <property type="component" value="Unassembled WGS sequence"/>
</dbReference>
<dbReference type="InterPro" id="IPR029752">
    <property type="entry name" value="D-isomer_DH_CS1"/>
</dbReference>
<dbReference type="CDD" id="cd04901">
    <property type="entry name" value="ACT_3PGDH"/>
    <property type="match status" value="1"/>
</dbReference>
<proteinExistence type="inferred from homology"/>
<dbReference type="Pfam" id="PF00389">
    <property type="entry name" value="2-Hacid_dh"/>
    <property type="match status" value="1"/>
</dbReference>
<reference evidence="8 9" key="1">
    <citation type="submission" date="2018-06" db="EMBL/GenBank/DDBJ databases">
        <authorList>
            <consortium name="Pathogen Informatics"/>
            <person name="Doyle S."/>
        </authorList>
    </citation>
    <scope>NUCLEOTIDE SEQUENCE [LARGE SCALE GENOMIC DNA]</scope>
    <source>
        <strain evidence="8 9">NCTC13163</strain>
    </source>
</reference>
<dbReference type="InterPro" id="IPR045865">
    <property type="entry name" value="ACT-like_dom_sf"/>
</dbReference>
<dbReference type="EC" id="1.1.1.95" evidence="8"/>
<dbReference type="PANTHER" id="PTHR42938:SF47">
    <property type="entry name" value="HYDROXYPYRUVATE REDUCTASE"/>
    <property type="match status" value="1"/>
</dbReference>
<dbReference type="RefSeq" id="WP_029334737.1">
    <property type="nucleotide sequence ID" value="NZ_UGGP01000001.1"/>
</dbReference>
<organism evidence="8 9">
    <name type="scientific">Exiguobacterium aurantiacum</name>
    <dbReference type="NCBI Taxonomy" id="33987"/>
    <lineage>
        <taxon>Bacteria</taxon>
        <taxon>Bacillati</taxon>
        <taxon>Bacillota</taxon>
        <taxon>Bacilli</taxon>
        <taxon>Bacillales</taxon>
        <taxon>Bacillales Family XII. Incertae Sedis</taxon>
        <taxon>Exiguobacterium</taxon>
    </lineage>
</organism>
<evidence type="ECO:0000259" key="7">
    <source>
        <dbReference type="Pfam" id="PF02826"/>
    </source>
</evidence>
<dbReference type="Pfam" id="PF02826">
    <property type="entry name" value="2-Hacid_dh_C"/>
    <property type="match status" value="1"/>
</dbReference>
<keyword evidence="2 5" id="KW-0560">Oxidoreductase</keyword>
<evidence type="ECO:0000256" key="1">
    <source>
        <dbReference type="ARBA" id="ARBA00005854"/>
    </source>
</evidence>
<dbReference type="PANTHER" id="PTHR42938">
    <property type="entry name" value="FORMATE DEHYDROGENASE 1"/>
    <property type="match status" value="1"/>
</dbReference>
<evidence type="ECO:0000256" key="2">
    <source>
        <dbReference type="ARBA" id="ARBA00023002"/>
    </source>
</evidence>
<evidence type="ECO:0000256" key="5">
    <source>
        <dbReference type="RuleBase" id="RU003719"/>
    </source>
</evidence>
<dbReference type="Gene3D" id="3.30.70.260">
    <property type="match status" value="1"/>
</dbReference>
<evidence type="ECO:0000313" key="9">
    <source>
        <dbReference type="Proteomes" id="UP000254060"/>
    </source>
</evidence>
<dbReference type="InterPro" id="IPR006139">
    <property type="entry name" value="D-isomer_2_OHA_DH_cat_dom"/>
</dbReference>
<dbReference type="GO" id="GO:0051287">
    <property type="term" value="F:NAD binding"/>
    <property type="evidence" value="ECO:0007669"/>
    <property type="project" value="InterPro"/>
</dbReference>
<dbReference type="PROSITE" id="PS00065">
    <property type="entry name" value="D_2_HYDROXYACID_DH_1"/>
    <property type="match status" value="1"/>
</dbReference>
<dbReference type="GO" id="GO:0004617">
    <property type="term" value="F:phosphoglycerate dehydrogenase activity"/>
    <property type="evidence" value="ECO:0007669"/>
    <property type="project" value="UniProtKB-EC"/>
</dbReference>
<dbReference type="STRING" id="1397694.GCA_000702585_01649"/>
<dbReference type="InterPro" id="IPR006140">
    <property type="entry name" value="D-isomer_DH_NAD-bd"/>
</dbReference>
<dbReference type="AlphaFoldDB" id="A0A377FTG8"/>
<dbReference type="Gene3D" id="3.40.50.720">
    <property type="entry name" value="NAD(P)-binding Rossmann-like Domain"/>
    <property type="match status" value="2"/>
</dbReference>
<comment type="pathway">
    <text evidence="4">Amino-acid biosynthesis.</text>
</comment>
<dbReference type="OrthoDB" id="9805416at2"/>
<gene>
    <name evidence="8" type="primary">serA</name>
    <name evidence="8" type="ORF">NCTC13163_01144</name>
</gene>
<comment type="similarity">
    <text evidence="1 5">Belongs to the D-isomer specific 2-hydroxyacid dehydrogenase family.</text>
</comment>
<evidence type="ECO:0000259" key="6">
    <source>
        <dbReference type="Pfam" id="PF00389"/>
    </source>
</evidence>
<protein>
    <submittedName>
        <fullName evidence="8">D-3-phosphoglycerate dehydrogenase</fullName>
        <ecNumber evidence="8">1.1.1.95</ecNumber>
    </submittedName>
</protein>
<dbReference type="SUPFAM" id="SSF52283">
    <property type="entry name" value="Formate/glycerate dehydrogenase catalytic domain-like"/>
    <property type="match status" value="1"/>
</dbReference>
<dbReference type="CDD" id="cd12174">
    <property type="entry name" value="PGDH_like_3"/>
    <property type="match status" value="1"/>
</dbReference>